<dbReference type="InterPro" id="IPR048667">
    <property type="entry name" value="Imm5-like"/>
</dbReference>
<dbReference type="Pfam" id="PF21805">
    <property type="entry name" value="Imm5_like"/>
    <property type="match status" value="1"/>
</dbReference>
<dbReference type="eggNOG" id="ENOG5032SZS">
    <property type="taxonomic scope" value="Bacteria"/>
</dbReference>
<dbReference type="EMBL" id="MAPZ01000014">
    <property type="protein sequence ID" value="OBY11494.1"/>
    <property type="molecule type" value="Genomic_DNA"/>
</dbReference>
<dbReference type="RefSeq" id="WP_055184469.1">
    <property type="nucleotide sequence ID" value="NZ_CAXSZC010000010.1"/>
</dbReference>
<protein>
    <recommendedName>
        <fullName evidence="1">Imm-5-like domain-containing protein</fullName>
    </recommendedName>
</protein>
<evidence type="ECO:0000259" key="1">
    <source>
        <dbReference type="Pfam" id="PF21805"/>
    </source>
</evidence>
<dbReference type="AlphaFoldDB" id="A0A174HVN9"/>
<keyword evidence="3" id="KW-1185">Reference proteome</keyword>
<proteinExistence type="predicted"/>
<comment type="caution">
    <text evidence="2">The sequence shown here is derived from an EMBL/GenBank/DDBJ whole genome shotgun (WGS) entry which is preliminary data.</text>
</comment>
<dbReference type="Proteomes" id="UP000092714">
    <property type="component" value="Unassembled WGS sequence"/>
</dbReference>
<gene>
    <name evidence="2" type="ORF">CP373A1_05960</name>
</gene>
<evidence type="ECO:0000313" key="3">
    <source>
        <dbReference type="Proteomes" id="UP000092714"/>
    </source>
</evidence>
<feature type="domain" description="Imm-5-like" evidence="1">
    <location>
        <begin position="22"/>
        <end position="146"/>
    </location>
</feature>
<sequence length="175" mass="19399">MAKLRKMLGSLDDPNIVSLMSLIETQSKITLANWAITYAEDNFLNIYEKNYSDDLRLRNIVSASKEYLNGTKKLNEVKPLIKEGNVVARSLEENPVAQAACRAIVTACGTINTPTNALGFTFYGAAAIVYDKCGLSESSKIYDELASKELEKMLESLEKVAIPNEENPAKIKWNC</sequence>
<evidence type="ECO:0000313" key="2">
    <source>
        <dbReference type="EMBL" id="OBY11494.1"/>
    </source>
</evidence>
<accession>A0A174HVN9</accession>
<name>A0A174HVN9_9CLOT</name>
<organism evidence="2 3">
    <name type="scientific">Clostridium paraputrificum</name>
    <dbReference type="NCBI Taxonomy" id="29363"/>
    <lineage>
        <taxon>Bacteria</taxon>
        <taxon>Bacillati</taxon>
        <taxon>Bacillota</taxon>
        <taxon>Clostridia</taxon>
        <taxon>Eubacteriales</taxon>
        <taxon>Clostridiaceae</taxon>
        <taxon>Clostridium</taxon>
    </lineage>
</organism>
<reference evidence="2 3" key="1">
    <citation type="submission" date="2016-06" db="EMBL/GenBank/DDBJ databases">
        <authorList>
            <person name="Kjaerup R.B."/>
            <person name="Dalgaard T.S."/>
            <person name="Juul-Madsen H.R."/>
        </authorList>
    </citation>
    <scope>NUCLEOTIDE SEQUENCE [LARGE SCALE GENOMIC DNA]</scope>
    <source>
        <strain evidence="2 3">373-A1</strain>
    </source>
</reference>
<dbReference type="OrthoDB" id="1654420at2"/>